<evidence type="ECO:0000313" key="3">
    <source>
        <dbReference type="EMBL" id="KAF6084927.1"/>
    </source>
</evidence>
<feature type="chain" id="PRO_5032498578" evidence="2">
    <location>
        <begin position="23"/>
        <end position="192"/>
    </location>
</feature>
<gene>
    <name evidence="3" type="ORF">HJG60_017957</name>
</gene>
<evidence type="ECO:0000256" key="1">
    <source>
        <dbReference type="SAM" id="MobiDB-lite"/>
    </source>
</evidence>
<evidence type="ECO:0000313" key="4">
    <source>
        <dbReference type="Proteomes" id="UP000664940"/>
    </source>
</evidence>
<organism evidence="3 4">
    <name type="scientific">Phyllostomus discolor</name>
    <name type="common">pale spear-nosed bat</name>
    <dbReference type="NCBI Taxonomy" id="89673"/>
    <lineage>
        <taxon>Eukaryota</taxon>
        <taxon>Metazoa</taxon>
        <taxon>Chordata</taxon>
        <taxon>Craniata</taxon>
        <taxon>Vertebrata</taxon>
        <taxon>Euteleostomi</taxon>
        <taxon>Mammalia</taxon>
        <taxon>Eutheria</taxon>
        <taxon>Laurasiatheria</taxon>
        <taxon>Chiroptera</taxon>
        <taxon>Yangochiroptera</taxon>
        <taxon>Phyllostomidae</taxon>
        <taxon>Phyllostominae</taxon>
        <taxon>Phyllostomus</taxon>
    </lineage>
</organism>
<reference evidence="3 4" key="1">
    <citation type="journal article" date="2020" name="Nature">
        <title>Six reference-quality genomes reveal evolution of bat adaptations.</title>
        <authorList>
            <person name="Jebb D."/>
            <person name="Huang Z."/>
            <person name="Pippel M."/>
            <person name="Hughes G.M."/>
            <person name="Lavrichenko K."/>
            <person name="Devanna P."/>
            <person name="Winkler S."/>
            <person name="Jermiin L.S."/>
            <person name="Skirmuntt E.C."/>
            <person name="Katzourakis A."/>
            <person name="Burkitt-Gray L."/>
            <person name="Ray D.A."/>
            <person name="Sullivan K.A.M."/>
            <person name="Roscito J.G."/>
            <person name="Kirilenko B.M."/>
            <person name="Davalos L.M."/>
            <person name="Corthals A.P."/>
            <person name="Power M.L."/>
            <person name="Jones G."/>
            <person name="Ransome R.D."/>
            <person name="Dechmann D.K.N."/>
            <person name="Locatelli A.G."/>
            <person name="Puechmaille S.J."/>
            <person name="Fedrigo O."/>
            <person name="Jarvis E.D."/>
            <person name="Hiller M."/>
            <person name="Vernes S.C."/>
            <person name="Myers E.W."/>
            <person name="Teeling E.C."/>
        </authorList>
    </citation>
    <scope>NUCLEOTIDE SEQUENCE [LARGE SCALE GENOMIC DNA]</scope>
    <source>
        <strain evidence="3">Bat1K_MPI-CBG_1</strain>
    </source>
</reference>
<dbReference type="Proteomes" id="UP000664940">
    <property type="component" value="Unassembled WGS sequence"/>
</dbReference>
<feature type="signal peptide" evidence="2">
    <location>
        <begin position="1"/>
        <end position="22"/>
    </location>
</feature>
<feature type="compositionally biased region" description="Polar residues" evidence="1">
    <location>
        <begin position="95"/>
        <end position="109"/>
    </location>
</feature>
<dbReference type="EMBL" id="JABVXQ010000012">
    <property type="protein sequence ID" value="KAF6084927.1"/>
    <property type="molecule type" value="Genomic_DNA"/>
</dbReference>
<dbReference type="InterPro" id="IPR029301">
    <property type="entry name" value="SPACA7"/>
</dbReference>
<keyword evidence="2" id="KW-0732">Signal</keyword>
<proteinExistence type="predicted"/>
<comment type="caution">
    <text evidence="3">The sequence shown here is derived from an EMBL/GenBank/DDBJ whole genome shotgun (WGS) entry which is preliminary data.</text>
</comment>
<dbReference type="GO" id="GO:0001669">
    <property type="term" value="C:acrosomal vesicle"/>
    <property type="evidence" value="ECO:0007669"/>
    <property type="project" value="InterPro"/>
</dbReference>
<feature type="region of interest" description="Disordered" evidence="1">
    <location>
        <begin position="163"/>
        <end position="192"/>
    </location>
</feature>
<name>A0A833YXZ4_9CHIR</name>
<sequence>MAANKGVTLFVLLLYCCHKAEQPINASSDEVLVQDVLNPNKSSRFGTYRTTAMLSTKTFKGKNAGTDENDQSGPKSYHELSDNSQFSLGSEDKTVNNGSSVKDSYQASSPEGYGESHFSSSRKDGIFNNETKNSKNDHSENLSILDKILENIRKYSGILSNKLKRTTEAQRTESSQRSGQRGISVKQEILTE</sequence>
<feature type="region of interest" description="Disordered" evidence="1">
    <location>
        <begin position="59"/>
        <end position="138"/>
    </location>
</feature>
<protein>
    <submittedName>
        <fullName evidence="3">Sperm acrosome associated 7</fullName>
    </submittedName>
</protein>
<accession>A0A833YXZ4</accession>
<feature type="compositionally biased region" description="Polar residues" evidence="1">
    <location>
        <begin position="172"/>
        <end position="181"/>
    </location>
</feature>
<dbReference type="AlphaFoldDB" id="A0A833YXZ4"/>
<evidence type="ECO:0000256" key="2">
    <source>
        <dbReference type="SAM" id="SignalP"/>
    </source>
</evidence>
<dbReference type="Pfam" id="PF15307">
    <property type="entry name" value="SPACA7"/>
    <property type="match status" value="1"/>
</dbReference>